<name>A0A1I5R2S6_9BACT</name>
<organism evidence="2 3">
    <name type="scientific">Parafilimonas terrae</name>
    <dbReference type="NCBI Taxonomy" id="1465490"/>
    <lineage>
        <taxon>Bacteria</taxon>
        <taxon>Pseudomonadati</taxon>
        <taxon>Bacteroidota</taxon>
        <taxon>Chitinophagia</taxon>
        <taxon>Chitinophagales</taxon>
        <taxon>Chitinophagaceae</taxon>
        <taxon>Parafilimonas</taxon>
    </lineage>
</organism>
<dbReference type="EMBL" id="FOXQ01000001">
    <property type="protein sequence ID" value="SFP52660.1"/>
    <property type="molecule type" value="Genomic_DNA"/>
</dbReference>
<accession>A0A1I5R2S6</accession>
<reference evidence="2 3" key="1">
    <citation type="submission" date="2016-10" db="EMBL/GenBank/DDBJ databases">
        <authorList>
            <person name="de Groot N.N."/>
        </authorList>
    </citation>
    <scope>NUCLEOTIDE SEQUENCE [LARGE SCALE GENOMIC DNA]</scope>
    <source>
        <strain evidence="2 3">DSM 28286</strain>
    </source>
</reference>
<proteinExistence type="predicted"/>
<evidence type="ECO:0000259" key="1">
    <source>
        <dbReference type="Pfam" id="PF11396"/>
    </source>
</evidence>
<feature type="domain" description="Putative beta-lactamase-inhibitor-like PepSY-like" evidence="1">
    <location>
        <begin position="36"/>
        <end position="126"/>
    </location>
</feature>
<dbReference type="STRING" id="1465490.SAMN05444277_10134"/>
<gene>
    <name evidence="2" type="ORF">SAMN05444277_10134</name>
</gene>
<dbReference type="InterPro" id="IPR021533">
    <property type="entry name" value="PepSY-like"/>
</dbReference>
<evidence type="ECO:0000313" key="3">
    <source>
        <dbReference type="Proteomes" id="UP000199031"/>
    </source>
</evidence>
<evidence type="ECO:0000313" key="2">
    <source>
        <dbReference type="EMBL" id="SFP52660.1"/>
    </source>
</evidence>
<sequence length="131" mass="14856">MAKAQLGKIPAAVTDAFAARYPHATHVEWHDKLHNYVAHFKLNSCIIMASFSSKGEWQGSERELEFSQLPGEVKDGFSKSKYAGREKKAAFEVQELGKPLRYRINVQKSGIQKKNLYFDVNGRLLKESITL</sequence>
<dbReference type="SUPFAM" id="SSF160574">
    <property type="entry name" value="BT0923-like"/>
    <property type="match status" value="1"/>
</dbReference>
<dbReference type="AlphaFoldDB" id="A0A1I5R2S6"/>
<dbReference type="Gene3D" id="3.10.450.360">
    <property type="match status" value="1"/>
</dbReference>
<dbReference type="Proteomes" id="UP000199031">
    <property type="component" value="Unassembled WGS sequence"/>
</dbReference>
<dbReference type="Pfam" id="PF11396">
    <property type="entry name" value="PepSY_like"/>
    <property type="match status" value="1"/>
</dbReference>
<protein>
    <submittedName>
        <fullName evidence="2">Putative beta-lactamase-inhibitor-like, PepSY-like</fullName>
    </submittedName>
</protein>
<keyword evidence="3" id="KW-1185">Reference proteome</keyword>